<evidence type="ECO:0000313" key="1">
    <source>
        <dbReference type="EMBL" id="RGE64627.1"/>
    </source>
</evidence>
<dbReference type="AlphaFoldDB" id="A0A3E3IC47"/>
<accession>A0A3E3IC47</accession>
<dbReference type="Pfam" id="PF09709">
    <property type="entry name" value="Cas_Csd1"/>
    <property type="match status" value="1"/>
</dbReference>
<dbReference type="EMBL" id="QVLU01000038">
    <property type="protein sequence ID" value="RGE64627.1"/>
    <property type="molecule type" value="Genomic_DNA"/>
</dbReference>
<reference evidence="1 2" key="1">
    <citation type="submission" date="2018-08" db="EMBL/GenBank/DDBJ databases">
        <title>A genome reference for cultivated species of the human gut microbiota.</title>
        <authorList>
            <person name="Zou Y."/>
            <person name="Xue W."/>
            <person name="Luo G."/>
        </authorList>
    </citation>
    <scope>NUCLEOTIDE SEQUENCE [LARGE SCALE GENOMIC DNA]</scope>
    <source>
        <strain evidence="1 2">AF26-4BH</strain>
    </source>
</reference>
<dbReference type="RefSeq" id="WP_117531621.1">
    <property type="nucleotide sequence ID" value="NZ_QVLU01000038.1"/>
</dbReference>
<organism evidence="1 2">
    <name type="scientific">Eisenbergiella massiliensis</name>
    <dbReference type="NCBI Taxonomy" id="1720294"/>
    <lineage>
        <taxon>Bacteria</taxon>
        <taxon>Bacillati</taxon>
        <taxon>Bacillota</taxon>
        <taxon>Clostridia</taxon>
        <taxon>Lachnospirales</taxon>
        <taxon>Lachnospiraceae</taxon>
        <taxon>Eisenbergiella</taxon>
    </lineage>
</organism>
<evidence type="ECO:0000313" key="2">
    <source>
        <dbReference type="Proteomes" id="UP000261166"/>
    </source>
</evidence>
<comment type="caution">
    <text evidence="1">The sequence shown here is derived from an EMBL/GenBank/DDBJ whole genome shotgun (WGS) entry which is preliminary data.</text>
</comment>
<proteinExistence type="predicted"/>
<dbReference type="OrthoDB" id="5389988at2"/>
<protein>
    <submittedName>
        <fullName evidence="1">Uncharacterized protein</fullName>
    </submittedName>
</protein>
<sequence>MNYYKELIKLYDNSWRTGTIAPIAHTMTRAKIGVLLSTNGQMLAAKKIDEVMPIPCTVQSETRTSNVAPHAIHDNITYLSETPGREKRHMDYMAQLRNYLSATDDPLAYAVYRYLSRGTIRMELEPVLRNVQASEGACISFALPGMKTTISERWIEWYTSNLPQNGTCAITGKMDYIPDAYPRNIRYASDMSHMFMREGGNSMVLDSMLGIAPGYISSQKILHVLQSMIWAGEDS</sequence>
<dbReference type="InterPro" id="IPR010144">
    <property type="entry name" value="CRISPR-assoc_prot_Csd1-typ"/>
</dbReference>
<name>A0A3E3IC47_9FIRM</name>
<gene>
    <name evidence="1" type="ORF">DWY69_26695</name>
</gene>
<dbReference type="Proteomes" id="UP000261166">
    <property type="component" value="Unassembled WGS sequence"/>
</dbReference>